<feature type="domain" description="Protein kinase" evidence="2">
    <location>
        <begin position="1"/>
        <end position="237"/>
    </location>
</feature>
<evidence type="ECO:0000256" key="1">
    <source>
        <dbReference type="SAM" id="MobiDB-lite"/>
    </source>
</evidence>
<evidence type="ECO:0000313" key="4">
    <source>
        <dbReference type="Proteomes" id="UP000222542"/>
    </source>
</evidence>
<protein>
    <recommendedName>
        <fullName evidence="2">Protein kinase domain-containing protein</fullName>
    </recommendedName>
</protein>
<dbReference type="PANTHER" id="PTHR48010:SF32">
    <property type="entry name" value="PROTEIN KINASE DOMAIN-CONTAINING PROTEIN"/>
    <property type="match status" value="1"/>
</dbReference>
<dbReference type="InterPro" id="IPR050994">
    <property type="entry name" value="At_inactive_RLKs"/>
</dbReference>
<dbReference type="GO" id="GO:0005524">
    <property type="term" value="F:ATP binding"/>
    <property type="evidence" value="ECO:0007669"/>
    <property type="project" value="InterPro"/>
</dbReference>
<feature type="region of interest" description="Disordered" evidence="1">
    <location>
        <begin position="1"/>
        <end position="40"/>
    </location>
</feature>
<reference evidence="3 4" key="1">
    <citation type="journal article" date="2014" name="Nat. Genet.">
        <title>Genome sequence of the hot pepper provides insights into the evolution of pungency in Capsicum species.</title>
        <authorList>
            <person name="Kim S."/>
            <person name="Park M."/>
            <person name="Yeom S.I."/>
            <person name="Kim Y.M."/>
            <person name="Lee J.M."/>
            <person name="Lee H.A."/>
            <person name="Seo E."/>
            <person name="Choi J."/>
            <person name="Cheong K."/>
            <person name="Kim K.T."/>
            <person name="Jung K."/>
            <person name="Lee G.W."/>
            <person name="Oh S.K."/>
            <person name="Bae C."/>
            <person name="Kim S.B."/>
            <person name="Lee H.Y."/>
            <person name="Kim S.Y."/>
            <person name="Kim M.S."/>
            <person name="Kang B.C."/>
            <person name="Jo Y.D."/>
            <person name="Yang H.B."/>
            <person name="Jeong H.J."/>
            <person name="Kang W.H."/>
            <person name="Kwon J.K."/>
            <person name="Shin C."/>
            <person name="Lim J.Y."/>
            <person name="Park J.H."/>
            <person name="Huh J.H."/>
            <person name="Kim J.S."/>
            <person name="Kim B.D."/>
            <person name="Cohen O."/>
            <person name="Paran I."/>
            <person name="Suh M.C."/>
            <person name="Lee S.B."/>
            <person name="Kim Y.K."/>
            <person name="Shin Y."/>
            <person name="Noh S.J."/>
            <person name="Park J."/>
            <person name="Seo Y.S."/>
            <person name="Kwon S.Y."/>
            <person name="Kim H.A."/>
            <person name="Park J.M."/>
            <person name="Kim H.J."/>
            <person name="Choi S.B."/>
            <person name="Bosland P.W."/>
            <person name="Reeves G."/>
            <person name="Jo S.H."/>
            <person name="Lee B.W."/>
            <person name="Cho H.T."/>
            <person name="Choi H.S."/>
            <person name="Lee M.S."/>
            <person name="Yu Y."/>
            <person name="Do Choi Y."/>
            <person name="Park B.S."/>
            <person name="van Deynze A."/>
            <person name="Ashrafi H."/>
            <person name="Hill T."/>
            <person name="Kim W.T."/>
            <person name="Pai H.S."/>
            <person name="Ahn H.K."/>
            <person name="Yeam I."/>
            <person name="Giovannoni J.J."/>
            <person name="Rose J.K."/>
            <person name="Sorensen I."/>
            <person name="Lee S.J."/>
            <person name="Kim R.W."/>
            <person name="Choi I.Y."/>
            <person name="Choi B.S."/>
            <person name="Lim J.S."/>
            <person name="Lee Y.H."/>
            <person name="Choi D."/>
        </authorList>
    </citation>
    <scope>NUCLEOTIDE SEQUENCE [LARGE SCALE GENOMIC DNA]</scope>
    <source>
        <strain evidence="4">cv. CM334</strain>
    </source>
</reference>
<organism evidence="3 4">
    <name type="scientific">Capsicum annuum</name>
    <name type="common">Capsicum pepper</name>
    <dbReference type="NCBI Taxonomy" id="4072"/>
    <lineage>
        <taxon>Eukaryota</taxon>
        <taxon>Viridiplantae</taxon>
        <taxon>Streptophyta</taxon>
        <taxon>Embryophyta</taxon>
        <taxon>Tracheophyta</taxon>
        <taxon>Spermatophyta</taxon>
        <taxon>Magnoliopsida</taxon>
        <taxon>eudicotyledons</taxon>
        <taxon>Gunneridae</taxon>
        <taxon>Pentapetalae</taxon>
        <taxon>asterids</taxon>
        <taxon>lamiids</taxon>
        <taxon>Solanales</taxon>
        <taxon>Solanaceae</taxon>
        <taxon>Solanoideae</taxon>
        <taxon>Capsiceae</taxon>
        <taxon>Capsicum</taxon>
    </lineage>
</organism>
<accession>A0A2G2Z2H5</accession>
<dbReference type="Pfam" id="PF00069">
    <property type="entry name" value="Pkinase"/>
    <property type="match status" value="1"/>
</dbReference>
<dbReference type="Proteomes" id="UP000222542">
    <property type="component" value="Unassembled WGS sequence"/>
</dbReference>
<dbReference type="InterPro" id="IPR011009">
    <property type="entry name" value="Kinase-like_dom_sf"/>
</dbReference>
<dbReference type="OMA" id="SICAIKH"/>
<sequence>MENHLFRKSGSDTTCNGRSGQRRGRGNRLGKDTGIEQDGSLAENEQIDATLSQGTLFDLNVDPNLELAGIALEAAHGIAYLHAQWPSVSHDNIKSSNISLTKSHEAPVSDFCLAQLVDPSTTPNRIAGYRAPEVTDPRKVSHKVYVYSFGILLLELLTGKVPTYSTTNEDGVDLLRWVQSVVREEWTIKVFDLEFLRYQNIEEDMVQLLQRAVDCTARYPDRRTSIPEITSRIEELFRMNSGGGIIDNTDMLNE</sequence>
<reference evidence="3 4" key="2">
    <citation type="journal article" date="2017" name="Genome Biol.">
        <title>New reference genome sequences of hot pepper reveal the massive evolution of plant disease-resistance genes by retroduplication.</title>
        <authorList>
            <person name="Kim S."/>
            <person name="Park J."/>
            <person name="Yeom S.I."/>
            <person name="Kim Y.M."/>
            <person name="Seo E."/>
            <person name="Kim K.T."/>
            <person name="Kim M.S."/>
            <person name="Lee J.M."/>
            <person name="Cheong K."/>
            <person name="Shin H.S."/>
            <person name="Kim S.B."/>
            <person name="Han K."/>
            <person name="Lee J."/>
            <person name="Park M."/>
            <person name="Lee H.A."/>
            <person name="Lee H.Y."/>
            <person name="Lee Y."/>
            <person name="Oh S."/>
            <person name="Lee J.H."/>
            <person name="Choi E."/>
            <person name="Choi E."/>
            <person name="Lee S.E."/>
            <person name="Jeon J."/>
            <person name="Kim H."/>
            <person name="Choi G."/>
            <person name="Song H."/>
            <person name="Lee J."/>
            <person name="Lee S.C."/>
            <person name="Kwon J.K."/>
            <person name="Lee H.Y."/>
            <person name="Koo N."/>
            <person name="Hong Y."/>
            <person name="Kim R.W."/>
            <person name="Kang W.H."/>
            <person name="Huh J.H."/>
            <person name="Kang B.C."/>
            <person name="Yang T.J."/>
            <person name="Lee Y.H."/>
            <person name="Bennetzen J.L."/>
            <person name="Choi D."/>
        </authorList>
    </citation>
    <scope>NUCLEOTIDE SEQUENCE [LARGE SCALE GENOMIC DNA]</scope>
    <source>
        <strain evidence="4">cv. CM334</strain>
    </source>
</reference>
<comment type="caution">
    <text evidence="3">The sequence shown here is derived from an EMBL/GenBank/DDBJ whole genome shotgun (WGS) entry which is preliminary data.</text>
</comment>
<dbReference type="SMART" id="SM00220">
    <property type="entry name" value="S_TKc"/>
    <property type="match status" value="1"/>
</dbReference>
<evidence type="ECO:0000313" key="3">
    <source>
        <dbReference type="EMBL" id="PHT76173.1"/>
    </source>
</evidence>
<gene>
    <name evidence="3" type="ORF">T459_19695</name>
</gene>
<keyword evidence="4" id="KW-1185">Reference proteome</keyword>
<name>A0A2G2Z2H5_CAPAN</name>
<dbReference type="PROSITE" id="PS50011">
    <property type="entry name" value="PROTEIN_KINASE_DOM"/>
    <property type="match status" value="1"/>
</dbReference>
<dbReference type="Gene3D" id="1.10.510.10">
    <property type="entry name" value="Transferase(Phosphotransferase) domain 1"/>
    <property type="match status" value="1"/>
</dbReference>
<dbReference type="AlphaFoldDB" id="A0A2G2Z2H5"/>
<dbReference type="PANTHER" id="PTHR48010">
    <property type="entry name" value="OS05G0588300 PROTEIN"/>
    <property type="match status" value="1"/>
</dbReference>
<proteinExistence type="predicted"/>
<evidence type="ECO:0000259" key="2">
    <source>
        <dbReference type="PROSITE" id="PS50011"/>
    </source>
</evidence>
<dbReference type="InterPro" id="IPR000719">
    <property type="entry name" value="Prot_kinase_dom"/>
</dbReference>
<dbReference type="EMBL" id="AYRZ02000007">
    <property type="protein sequence ID" value="PHT76173.1"/>
    <property type="molecule type" value="Genomic_DNA"/>
</dbReference>
<dbReference type="SUPFAM" id="SSF56112">
    <property type="entry name" value="Protein kinase-like (PK-like)"/>
    <property type="match status" value="1"/>
</dbReference>
<dbReference type="GO" id="GO:0004672">
    <property type="term" value="F:protein kinase activity"/>
    <property type="evidence" value="ECO:0007669"/>
    <property type="project" value="InterPro"/>
</dbReference>
<dbReference type="Gramene" id="PHT76173">
    <property type="protein sequence ID" value="PHT76173"/>
    <property type="gene ID" value="T459_19695"/>
</dbReference>